<reference evidence="1" key="1">
    <citation type="submission" date="2019-08" db="EMBL/GenBank/DDBJ databases">
        <authorList>
            <person name="Kucharzyk K."/>
            <person name="Murdoch R.W."/>
            <person name="Higgins S."/>
            <person name="Loffler F."/>
        </authorList>
    </citation>
    <scope>NUCLEOTIDE SEQUENCE</scope>
</reference>
<dbReference type="EMBL" id="VSSQ01005478">
    <property type="protein sequence ID" value="MPM29305.1"/>
    <property type="molecule type" value="Genomic_DNA"/>
</dbReference>
<dbReference type="Gene3D" id="1.10.10.60">
    <property type="entry name" value="Homeodomain-like"/>
    <property type="match status" value="1"/>
</dbReference>
<proteinExistence type="predicted"/>
<evidence type="ECO:0000313" key="1">
    <source>
        <dbReference type="EMBL" id="MPM29305.1"/>
    </source>
</evidence>
<name>A0A644YL38_9ZZZZ</name>
<comment type="caution">
    <text evidence="1">The sequence shown here is derived from an EMBL/GenBank/DDBJ whole genome shotgun (WGS) entry which is preliminary data.</text>
</comment>
<protein>
    <submittedName>
        <fullName evidence="1">Uncharacterized protein</fullName>
    </submittedName>
</protein>
<gene>
    <name evidence="1" type="ORF">SDC9_75845</name>
</gene>
<accession>A0A644YL38</accession>
<sequence length="110" mass="12030">MQDSRGTVVRRIENLQTFLTASEVDRLVDDYHDGATVNELADRYGVHRATVSAYLTRRRVGRRRPGLGVDEAAEAVRLHLGGVSTRSIARSMGLGRGAVRAALIEAKILS</sequence>
<organism evidence="1">
    <name type="scientific">bioreactor metagenome</name>
    <dbReference type="NCBI Taxonomy" id="1076179"/>
    <lineage>
        <taxon>unclassified sequences</taxon>
        <taxon>metagenomes</taxon>
        <taxon>ecological metagenomes</taxon>
    </lineage>
</organism>
<dbReference type="AlphaFoldDB" id="A0A644YL38"/>